<evidence type="ECO:0000313" key="5">
    <source>
        <dbReference type="Proteomes" id="UP000014500"/>
    </source>
</evidence>
<dbReference type="InterPro" id="IPR036873">
    <property type="entry name" value="Rhodanese-like_dom_sf"/>
</dbReference>
<dbReference type="PhylomeDB" id="T1ITQ4"/>
<dbReference type="EMBL" id="JH431494">
    <property type="status" value="NOT_ANNOTATED_CDS"/>
    <property type="molecule type" value="Genomic_DNA"/>
</dbReference>
<dbReference type="InterPro" id="IPR008343">
    <property type="entry name" value="MKP"/>
</dbReference>
<dbReference type="PANTHER" id="PTHR10159:SF528">
    <property type="entry name" value="PUCKERED, ISOFORM A"/>
    <property type="match status" value="1"/>
</dbReference>
<dbReference type="GO" id="GO:0017017">
    <property type="term" value="F:MAP kinase tyrosine/serine/threonine phosphatase activity"/>
    <property type="evidence" value="ECO:0007669"/>
    <property type="project" value="InterPro"/>
</dbReference>
<keyword evidence="1" id="KW-0378">Hydrolase</keyword>
<proteinExistence type="predicted"/>
<accession>T1ITQ4</accession>
<dbReference type="AlphaFoldDB" id="T1ITQ4"/>
<dbReference type="GO" id="GO:0043409">
    <property type="term" value="P:negative regulation of MAPK cascade"/>
    <property type="evidence" value="ECO:0007669"/>
    <property type="project" value="TreeGrafter"/>
</dbReference>
<dbReference type="HOGENOM" id="CLU_027074_0_1_1"/>
<feature type="compositionally biased region" description="Basic and acidic residues" evidence="2">
    <location>
        <begin position="1"/>
        <end position="12"/>
    </location>
</feature>
<keyword evidence="5" id="KW-1185">Reference proteome</keyword>
<dbReference type="InterPro" id="IPR001763">
    <property type="entry name" value="Rhodanese-like_dom"/>
</dbReference>
<sequence>MLSVSESRRESLKLPLNRSLSEPGPGSTNVIVVTSSSAPSKKCKLEETVSLPASPNSDPAIVFRTVIKAIRVMEVGELSRRIVENEQTQNRSFLILDCRPFLAFNCGHIAGSVNVNCSDRFNRKRLQVGRATLADLTPSNEAKDLIRRRTCREVIVCDDSTADLDNLHSNHPLFLVLSALWADNRDPVVLKGGWREFNKHYAHLCESSTVQSPTIIGCDSMSCDPSLNEPDIENTPATRVLPFLFLGNERDAADLKGLLDLRITCILNVTAHLPGYHEEQGIKYKRLPASDSGHQNLKQYFDEAFEFI</sequence>
<name>T1ITQ4_STRMM</name>
<organism evidence="4 5">
    <name type="scientific">Strigamia maritima</name>
    <name type="common">European centipede</name>
    <name type="synonym">Geophilus maritimus</name>
    <dbReference type="NCBI Taxonomy" id="126957"/>
    <lineage>
        <taxon>Eukaryota</taxon>
        <taxon>Metazoa</taxon>
        <taxon>Ecdysozoa</taxon>
        <taxon>Arthropoda</taxon>
        <taxon>Myriapoda</taxon>
        <taxon>Chilopoda</taxon>
        <taxon>Pleurostigmophora</taxon>
        <taxon>Geophilomorpha</taxon>
        <taxon>Linotaeniidae</taxon>
        <taxon>Strigamia</taxon>
    </lineage>
</organism>
<evidence type="ECO:0000259" key="3">
    <source>
        <dbReference type="PROSITE" id="PS50206"/>
    </source>
</evidence>
<dbReference type="EnsemblMetazoa" id="SMAR004509-RA">
    <property type="protein sequence ID" value="SMAR004509-PA"/>
    <property type="gene ID" value="SMAR004509"/>
</dbReference>
<reference evidence="4" key="2">
    <citation type="submission" date="2015-02" db="UniProtKB">
        <authorList>
            <consortium name="EnsemblMetazoa"/>
        </authorList>
    </citation>
    <scope>IDENTIFICATION</scope>
</reference>
<dbReference type="Gene3D" id="3.90.190.10">
    <property type="entry name" value="Protein tyrosine phosphatase superfamily"/>
    <property type="match status" value="1"/>
</dbReference>
<dbReference type="STRING" id="126957.T1ITQ4"/>
<dbReference type="GO" id="GO:0033550">
    <property type="term" value="F:MAP kinase tyrosine phosphatase activity"/>
    <property type="evidence" value="ECO:0007669"/>
    <property type="project" value="TreeGrafter"/>
</dbReference>
<dbReference type="SUPFAM" id="SSF52799">
    <property type="entry name" value="(Phosphotyrosine protein) phosphatases II"/>
    <property type="match status" value="1"/>
</dbReference>
<evidence type="ECO:0000256" key="1">
    <source>
        <dbReference type="ARBA" id="ARBA00022912"/>
    </source>
</evidence>
<evidence type="ECO:0000313" key="4">
    <source>
        <dbReference type="EnsemblMetazoa" id="SMAR004509-PA"/>
    </source>
</evidence>
<protein>
    <recommendedName>
        <fullName evidence="3">Rhodanese domain-containing protein</fullName>
    </recommendedName>
</protein>
<feature type="domain" description="Rhodanese" evidence="3">
    <location>
        <begin position="89"/>
        <end position="206"/>
    </location>
</feature>
<keyword evidence="1" id="KW-0904">Protein phosphatase</keyword>
<dbReference type="Pfam" id="PF00581">
    <property type="entry name" value="Rhodanese"/>
    <property type="match status" value="1"/>
</dbReference>
<dbReference type="CDD" id="cd01446">
    <property type="entry name" value="DSP_MapKP"/>
    <property type="match status" value="1"/>
</dbReference>
<dbReference type="SUPFAM" id="SSF52821">
    <property type="entry name" value="Rhodanese/Cell cycle control phosphatase"/>
    <property type="match status" value="1"/>
</dbReference>
<dbReference type="Proteomes" id="UP000014500">
    <property type="component" value="Unassembled WGS sequence"/>
</dbReference>
<feature type="region of interest" description="Disordered" evidence="2">
    <location>
        <begin position="1"/>
        <end position="28"/>
    </location>
</feature>
<dbReference type="GO" id="GO:0008330">
    <property type="term" value="F:protein tyrosine/threonine phosphatase activity"/>
    <property type="evidence" value="ECO:0007669"/>
    <property type="project" value="TreeGrafter"/>
</dbReference>
<dbReference type="OMA" id="NCGHIAG"/>
<dbReference type="PRINTS" id="PR01764">
    <property type="entry name" value="MAPKPHPHTASE"/>
</dbReference>
<dbReference type="GO" id="GO:0005829">
    <property type="term" value="C:cytosol"/>
    <property type="evidence" value="ECO:0007669"/>
    <property type="project" value="TreeGrafter"/>
</dbReference>
<dbReference type="InterPro" id="IPR029021">
    <property type="entry name" value="Prot-tyrosine_phosphatase-like"/>
</dbReference>
<dbReference type="PANTHER" id="PTHR10159">
    <property type="entry name" value="DUAL SPECIFICITY PROTEIN PHOSPHATASE"/>
    <property type="match status" value="1"/>
</dbReference>
<dbReference type="SMART" id="SM00450">
    <property type="entry name" value="RHOD"/>
    <property type="match status" value="1"/>
</dbReference>
<dbReference type="eggNOG" id="KOG1716">
    <property type="taxonomic scope" value="Eukaryota"/>
</dbReference>
<dbReference type="PROSITE" id="PS50206">
    <property type="entry name" value="RHODANESE_3"/>
    <property type="match status" value="1"/>
</dbReference>
<dbReference type="Gene3D" id="3.40.250.10">
    <property type="entry name" value="Rhodanese-like domain"/>
    <property type="match status" value="1"/>
</dbReference>
<dbReference type="PRINTS" id="PR01908">
    <property type="entry name" value="ADSPHPHTASE"/>
</dbReference>
<evidence type="ECO:0000256" key="2">
    <source>
        <dbReference type="SAM" id="MobiDB-lite"/>
    </source>
</evidence>
<reference evidence="5" key="1">
    <citation type="submission" date="2011-05" db="EMBL/GenBank/DDBJ databases">
        <authorList>
            <person name="Richards S.R."/>
            <person name="Qu J."/>
            <person name="Jiang H."/>
            <person name="Jhangiani S.N."/>
            <person name="Agravi P."/>
            <person name="Goodspeed R."/>
            <person name="Gross S."/>
            <person name="Mandapat C."/>
            <person name="Jackson L."/>
            <person name="Mathew T."/>
            <person name="Pu L."/>
            <person name="Thornton R."/>
            <person name="Saada N."/>
            <person name="Wilczek-Boney K.B."/>
            <person name="Lee S."/>
            <person name="Kovar C."/>
            <person name="Wu Y."/>
            <person name="Scherer S.E."/>
            <person name="Worley K.C."/>
            <person name="Muzny D.M."/>
            <person name="Gibbs R."/>
        </authorList>
    </citation>
    <scope>NUCLEOTIDE SEQUENCE</scope>
    <source>
        <strain evidence="5">Brora</strain>
    </source>
</reference>